<evidence type="ECO:0000313" key="2">
    <source>
        <dbReference type="EMBL" id="KAK0492271.1"/>
    </source>
</evidence>
<keyword evidence="3" id="KW-1185">Reference proteome</keyword>
<gene>
    <name evidence="2" type="ORF">EDD18DRAFT_1079681</name>
</gene>
<accession>A0AA39PXK0</accession>
<evidence type="ECO:0000313" key="3">
    <source>
        <dbReference type="Proteomes" id="UP001175228"/>
    </source>
</evidence>
<dbReference type="PANTHER" id="PTHR13847">
    <property type="entry name" value="SARCOSINE DEHYDROGENASE-RELATED"/>
    <property type="match status" value="1"/>
</dbReference>
<dbReference type="InterPro" id="IPR036188">
    <property type="entry name" value="FAD/NAD-bd_sf"/>
</dbReference>
<evidence type="ECO:0000259" key="1">
    <source>
        <dbReference type="Pfam" id="PF01266"/>
    </source>
</evidence>
<dbReference type="GO" id="GO:0005737">
    <property type="term" value="C:cytoplasm"/>
    <property type="evidence" value="ECO:0007669"/>
    <property type="project" value="TreeGrafter"/>
</dbReference>
<dbReference type="SUPFAM" id="SSF51905">
    <property type="entry name" value="FAD/NAD(P)-binding domain"/>
    <property type="match status" value="1"/>
</dbReference>
<proteinExistence type="predicted"/>
<dbReference type="Gene3D" id="3.50.50.60">
    <property type="entry name" value="FAD/NAD(P)-binding domain"/>
    <property type="match status" value="1"/>
</dbReference>
<dbReference type="PANTHER" id="PTHR13847:SF260">
    <property type="entry name" value="FAD DEPENDENT OXIDOREDUCTASE DOMAIN-CONTAINING PROTEIN"/>
    <property type="match status" value="1"/>
</dbReference>
<dbReference type="EMBL" id="JAUEPU010000030">
    <property type="protein sequence ID" value="KAK0492271.1"/>
    <property type="molecule type" value="Genomic_DNA"/>
</dbReference>
<dbReference type="Pfam" id="PF01266">
    <property type="entry name" value="DAO"/>
    <property type="match status" value="1"/>
</dbReference>
<feature type="domain" description="FAD dependent oxidoreductase" evidence="1">
    <location>
        <begin position="39"/>
        <end position="418"/>
    </location>
</feature>
<sequence length="452" mass="48879">MSSPGFPSPNACLSFWLQGVRSSPLIGHRTTEELPTTADVVIIGSGITGASTAYFLLTGENPPKSVVVLEAREMCDGATGRNGGHCRPNCYRGYNKYKAAFGKEQALKVIQNEMDNLNLVTELIEKENIDCDWWRGKSFDVAMDQECAEQLTNSYKAFKADGGPVDGIIDWYSDPAEAKRLTRIPEAVLAAAFPAASLYPYKLVSHLFTQCIEKHGLNLQTSTPATAVNPASNGGWIIETPRGSITATKVAYATNAFTATLLPEFIGGIIPIRGQCSAIIPTKAYSGKNMLAHTCSYQWGNGGYDYMIQRPKDGIIVIGGGRFKVPDSAIVGQTDDSVKLPEITEHLKTAMQTYFENWGAEVVGEGLIHDWTGTMGYTPEMVPFVGELHDKPGAFICAGHAGHGMARIPACAKGLAALIQGESWGKTKIPECFQPTPERLAKFSCKVIGEEQ</sequence>
<dbReference type="AlphaFoldDB" id="A0AA39PXK0"/>
<organism evidence="2 3">
    <name type="scientific">Armillaria luteobubalina</name>
    <dbReference type="NCBI Taxonomy" id="153913"/>
    <lineage>
        <taxon>Eukaryota</taxon>
        <taxon>Fungi</taxon>
        <taxon>Dikarya</taxon>
        <taxon>Basidiomycota</taxon>
        <taxon>Agaricomycotina</taxon>
        <taxon>Agaricomycetes</taxon>
        <taxon>Agaricomycetidae</taxon>
        <taxon>Agaricales</taxon>
        <taxon>Marasmiineae</taxon>
        <taxon>Physalacriaceae</taxon>
        <taxon>Armillaria</taxon>
    </lineage>
</organism>
<dbReference type="Proteomes" id="UP001175228">
    <property type="component" value="Unassembled WGS sequence"/>
</dbReference>
<dbReference type="InterPro" id="IPR006076">
    <property type="entry name" value="FAD-dep_OxRdtase"/>
</dbReference>
<protein>
    <submittedName>
        <fullName evidence="2">FAD dependent oxidoreductase</fullName>
    </submittedName>
</protein>
<comment type="caution">
    <text evidence="2">The sequence shown here is derived from an EMBL/GenBank/DDBJ whole genome shotgun (WGS) entry which is preliminary data.</text>
</comment>
<reference evidence="2" key="1">
    <citation type="submission" date="2023-06" db="EMBL/GenBank/DDBJ databases">
        <authorList>
            <consortium name="Lawrence Berkeley National Laboratory"/>
            <person name="Ahrendt S."/>
            <person name="Sahu N."/>
            <person name="Indic B."/>
            <person name="Wong-Bajracharya J."/>
            <person name="Merenyi Z."/>
            <person name="Ke H.-M."/>
            <person name="Monk M."/>
            <person name="Kocsube S."/>
            <person name="Drula E."/>
            <person name="Lipzen A."/>
            <person name="Balint B."/>
            <person name="Henrissat B."/>
            <person name="Andreopoulos B."/>
            <person name="Martin F.M."/>
            <person name="Harder C.B."/>
            <person name="Rigling D."/>
            <person name="Ford K.L."/>
            <person name="Foster G.D."/>
            <person name="Pangilinan J."/>
            <person name="Papanicolaou A."/>
            <person name="Barry K."/>
            <person name="LaButti K."/>
            <person name="Viragh M."/>
            <person name="Koriabine M."/>
            <person name="Yan M."/>
            <person name="Riley R."/>
            <person name="Champramary S."/>
            <person name="Plett K.L."/>
            <person name="Tsai I.J."/>
            <person name="Slot J."/>
            <person name="Sipos G."/>
            <person name="Plett J."/>
            <person name="Nagy L.G."/>
            <person name="Grigoriev I.V."/>
        </authorList>
    </citation>
    <scope>NUCLEOTIDE SEQUENCE</scope>
    <source>
        <strain evidence="2">HWK02</strain>
    </source>
</reference>
<name>A0AA39PXK0_9AGAR</name>
<dbReference type="Gene3D" id="3.30.9.10">
    <property type="entry name" value="D-Amino Acid Oxidase, subunit A, domain 2"/>
    <property type="match status" value="1"/>
</dbReference>